<evidence type="ECO:0000313" key="5">
    <source>
        <dbReference type="Proteomes" id="UP000007797"/>
    </source>
</evidence>
<dbReference type="GeneID" id="14875591"/>
<dbReference type="GO" id="GO:0051082">
    <property type="term" value="F:unfolded protein binding"/>
    <property type="evidence" value="ECO:0007669"/>
    <property type="project" value="TreeGrafter"/>
</dbReference>
<dbReference type="PROSITE" id="PS51203">
    <property type="entry name" value="CS"/>
    <property type="match status" value="1"/>
</dbReference>
<feature type="region of interest" description="Disordered" evidence="2">
    <location>
        <begin position="163"/>
        <end position="201"/>
    </location>
</feature>
<feature type="compositionally biased region" description="Acidic residues" evidence="2">
    <location>
        <begin position="590"/>
        <end position="602"/>
    </location>
</feature>
<sequence>MMYVIIRYGVVGRHRNQALVESRNKTLGSTLHKRMMAQEILTPSSTIKRMAYLYSFIIMIVPRFSIEQNEEFIIVIARTPYIKAKEADFYIMGTEFKFYCKPYFLRLTFAHSLVENGKERASYNIDTQQFTFYLPKAVNGQVFDDLDMITKLLDKKKKTPTVAGIQVETNSSTNPDEQNLEGDEDEEEEEEEESESEDEEWEFEQTLPNNQQYSLDDIKNQPHYGFDNNFVAFFNDLQGEVEEIIDIPMIDEISKEERTAVRIGFENLKFDEDRYMENYIFPEYIDELLHYKAFWETAMEQKLKSKLDKNNNNNNSEPIQPIETPKVESSSTNQDIKELNPSNLEDFDELVNETEMNSDTIPTDIVNQINSALSKKVVISSTFTTSSQTIEPSSSSNKVITFTDEERDIMKNLPNKEYNVKNEKQLLLGLIDIVFSYCYNVRSTYGEDTIESAWNICKVSSTLSCMETFSTLKSVIVASFRRSITFPLFRSWKLASRVLEDTRTIFKLGKRCILKCLLHIRKCLEGHDYKYYLNRLYIDDYCVWLQYASKKKLKSLTAKLNEVVIEKMDVEWPLEAYEKLVQEEGMVFGQDEEEDEDEENELEQMNNSSDEE</sequence>
<gene>
    <name evidence="4" type="ORF">DFA_05132</name>
</gene>
<dbReference type="RefSeq" id="XP_004360853.1">
    <property type="nucleotide sequence ID" value="XM_004360796.1"/>
</dbReference>
<dbReference type="Gene3D" id="2.60.40.790">
    <property type="match status" value="1"/>
</dbReference>
<feature type="region of interest" description="Disordered" evidence="2">
    <location>
        <begin position="588"/>
        <end position="612"/>
    </location>
</feature>
<feature type="compositionally biased region" description="Acidic residues" evidence="2">
    <location>
        <begin position="178"/>
        <end position="201"/>
    </location>
</feature>
<dbReference type="STRING" id="1054147.F4PNE9"/>
<dbReference type="GO" id="GO:0005737">
    <property type="term" value="C:cytoplasm"/>
    <property type="evidence" value="ECO:0007669"/>
    <property type="project" value="TreeGrafter"/>
</dbReference>
<feature type="domain" description="CS" evidence="3">
    <location>
        <begin position="59"/>
        <end position="147"/>
    </location>
</feature>
<name>F4PNE9_CACFS</name>
<dbReference type="OrthoDB" id="73639at2759"/>
<dbReference type="GO" id="GO:0000493">
    <property type="term" value="P:box H/ACA snoRNP assembly"/>
    <property type="evidence" value="ECO:0007669"/>
    <property type="project" value="InterPro"/>
</dbReference>
<dbReference type="InterPro" id="IPR039742">
    <property type="entry name" value="Shq1"/>
</dbReference>
<dbReference type="PANTHER" id="PTHR12967">
    <property type="entry name" value="PROTEIN SHQ1 HOMOLOG"/>
    <property type="match status" value="1"/>
</dbReference>
<proteinExistence type="inferred from homology"/>
<dbReference type="AlphaFoldDB" id="F4PNE9"/>
<accession>F4PNE9</accession>
<dbReference type="Pfam" id="PF21413">
    <property type="entry name" value="SHQ1-like_CS"/>
    <property type="match status" value="1"/>
</dbReference>
<dbReference type="GO" id="GO:0005654">
    <property type="term" value="C:nucleoplasm"/>
    <property type="evidence" value="ECO:0007669"/>
    <property type="project" value="TreeGrafter"/>
</dbReference>
<dbReference type="Pfam" id="PF04925">
    <property type="entry name" value="SHQ1"/>
    <property type="match status" value="1"/>
</dbReference>
<evidence type="ECO:0000256" key="2">
    <source>
        <dbReference type="SAM" id="MobiDB-lite"/>
    </source>
</evidence>
<evidence type="ECO:0000256" key="1">
    <source>
        <dbReference type="ARBA" id="ARBA00005607"/>
    </source>
</evidence>
<dbReference type="InterPro" id="IPR007009">
    <property type="entry name" value="Shq1_C"/>
</dbReference>
<feature type="compositionally biased region" description="Polar residues" evidence="2">
    <location>
        <begin position="167"/>
        <end position="177"/>
    </location>
</feature>
<keyword evidence="5" id="KW-1185">Reference proteome</keyword>
<organism evidence="4 5">
    <name type="scientific">Cavenderia fasciculata</name>
    <name type="common">Slime mold</name>
    <name type="synonym">Dictyostelium fasciculatum</name>
    <dbReference type="NCBI Taxonomy" id="261658"/>
    <lineage>
        <taxon>Eukaryota</taxon>
        <taxon>Amoebozoa</taxon>
        <taxon>Evosea</taxon>
        <taxon>Eumycetozoa</taxon>
        <taxon>Dictyostelia</taxon>
        <taxon>Acytosteliales</taxon>
        <taxon>Cavenderiaceae</taxon>
        <taxon>Cavenderia</taxon>
    </lineage>
</organism>
<dbReference type="PANTHER" id="PTHR12967:SF0">
    <property type="entry name" value="PROTEIN SHQ1 HOMOLOG"/>
    <property type="match status" value="1"/>
</dbReference>
<protein>
    <recommendedName>
        <fullName evidence="3">CS domain-containing protein</fullName>
    </recommendedName>
</protein>
<evidence type="ECO:0000313" key="4">
    <source>
        <dbReference type="EMBL" id="EGG23002.1"/>
    </source>
</evidence>
<dbReference type="EMBL" id="GL883008">
    <property type="protein sequence ID" value="EGG23002.1"/>
    <property type="molecule type" value="Genomic_DNA"/>
</dbReference>
<reference evidence="5" key="1">
    <citation type="journal article" date="2011" name="Genome Res.">
        <title>Phylogeny-wide analysis of social amoeba genomes highlights ancient origins for complex intercellular communication.</title>
        <authorList>
            <person name="Heidel A.J."/>
            <person name="Lawal H.M."/>
            <person name="Felder M."/>
            <person name="Schilde C."/>
            <person name="Helps N.R."/>
            <person name="Tunggal B."/>
            <person name="Rivero F."/>
            <person name="John U."/>
            <person name="Schleicher M."/>
            <person name="Eichinger L."/>
            <person name="Platzer M."/>
            <person name="Noegel A.A."/>
            <person name="Schaap P."/>
            <person name="Gloeckner G."/>
        </authorList>
    </citation>
    <scope>NUCLEOTIDE SEQUENCE [LARGE SCALE GENOMIC DNA]</scope>
    <source>
        <strain evidence="5">SH3</strain>
    </source>
</reference>
<comment type="similarity">
    <text evidence="1">Belongs to the SHQ1 family.</text>
</comment>
<dbReference type="InterPro" id="IPR048696">
    <property type="entry name" value="SHQ1-like_CS"/>
</dbReference>
<dbReference type="InterPro" id="IPR008978">
    <property type="entry name" value="HSP20-like_chaperone"/>
</dbReference>
<evidence type="ECO:0000259" key="3">
    <source>
        <dbReference type="PROSITE" id="PS51203"/>
    </source>
</evidence>
<feature type="region of interest" description="Disordered" evidence="2">
    <location>
        <begin position="306"/>
        <end position="339"/>
    </location>
</feature>
<dbReference type="OMA" id="HNIESAW"/>
<dbReference type="Proteomes" id="UP000007797">
    <property type="component" value="Unassembled WGS sequence"/>
</dbReference>
<dbReference type="InterPro" id="IPR007052">
    <property type="entry name" value="CS_dom"/>
</dbReference>
<dbReference type="KEGG" id="dfa:DFA_05132"/>